<evidence type="ECO:0000256" key="2">
    <source>
        <dbReference type="ARBA" id="ARBA00022777"/>
    </source>
</evidence>
<evidence type="ECO:0000313" key="4">
    <source>
        <dbReference type="EMBL" id="OIQ78434.1"/>
    </source>
</evidence>
<reference evidence="4" key="1">
    <citation type="submission" date="2016-10" db="EMBL/GenBank/DDBJ databases">
        <title>Sequence of Gallionella enrichment culture.</title>
        <authorList>
            <person name="Poehlein A."/>
            <person name="Muehling M."/>
            <person name="Daniel R."/>
        </authorList>
    </citation>
    <scope>NUCLEOTIDE SEQUENCE</scope>
</reference>
<feature type="domain" description="HipA-like C-terminal" evidence="3">
    <location>
        <begin position="3"/>
        <end position="166"/>
    </location>
</feature>
<organism evidence="4">
    <name type="scientific">mine drainage metagenome</name>
    <dbReference type="NCBI Taxonomy" id="410659"/>
    <lineage>
        <taxon>unclassified sequences</taxon>
        <taxon>metagenomes</taxon>
        <taxon>ecological metagenomes</taxon>
    </lineage>
</organism>
<dbReference type="GO" id="GO:0004674">
    <property type="term" value="F:protein serine/threonine kinase activity"/>
    <property type="evidence" value="ECO:0007669"/>
    <property type="project" value="UniProtKB-EC"/>
</dbReference>
<evidence type="ECO:0000259" key="3">
    <source>
        <dbReference type="Pfam" id="PF07804"/>
    </source>
</evidence>
<name>A0A1J5Q5C1_9ZZZZ</name>
<dbReference type="InterPro" id="IPR012893">
    <property type="entry name" value="HipA-like_C"/>
</dbReference>
<comment type="caution">
    <text evidence="4">The sequence shown here is derived from an EMBL/GenBank/DDBJ whole genome shotgun (WGS) entry which is preliminary data.</text>
</comment>
<evidence type="ECO:0000256" key="1">
    <source>
        <dbReference type="ARBA" id="ARBA00022679"/>
    </source>
</evidence>
<accession>A0A1J5Q5C1</accession>
<protein>
    <submittedName>
        <fullName evidence="4">Serine/threonine-protein kinase HipA</fullName>
        <ecNumber evidence="4">2.7.11.1</ecNumber>
    </submittedName>
</protein>
<dbReference type="Pfam" id="PF07804">
    <property type="entry name" value="HipA_C"/>
    <property type="match status" value="1"/>
</dbReference>
<dbReference type="InterPro" id="IPR052028">
    <property type="entry name" value="HipA_Ser/Thr_kinase"/>
</dbReference>
<dbReference type="EMBL" id="MLJW01001400">
    <property type="protein sequence ID" value="OIQ78434.1"/>
    <property type="molecule type" value="Genomic_DNA"/>
</dbReference>
<keyword evidence="2 4" id="KW-0418">Kinase</keyword>
<dbReference type="Gene3D" id="1.10.1070.20">
    <property type="match status" value="1"/>
</dbReference>
<keyword evidence="1 4" id="KW-0808">Transferase</keyword>
<dbReference type="PANTHER" id="PTHR37419">
    <property type="entry name" value="SERINE/THREONINE-PROTEIN KINASE TOXIN HIPA"/>
    <property type="match status" value="1"/>
</dbReference>
<gene>
    <name evidence="4" type="primary">hipA_5</name>
    <name evidence="4" type="ORF">GALL_398630</name>
</gene>
<dbReference type="EC" id="2.7.11.1" evidence="4"/>
<sequence>MEREFLLVERYDRVQEGELLRRLHQEDFCQALGLPPGAKYQHSHYHGQKGSFPRMMDRLREVGGGTQVMQLWDMLVFNVLSCNTDAHLKNHSLILSADGVRLAPLYDVMCASVWQNITRNMALDVGGKRVGEYIEGRHWAREAEACGISPRRALARVEYLSQRMREELGAAAHDVAAMPAGPHALIALVREAIDQRCQTIQNTLSK</sequence>
<proteinExistence type="predicted"/>
<dbReference type="GO" id="GO:0005829">
    <property type="term" value="C:cytosol"/>
    <property type="evidence" value="ECO:0007669"/>
    <property type="project" value="TreeGrafter"/>
</dbReference>
<dbReference type="AlphaFoldDB" id="A0A1J5Q5C1"/>
<dbReference type="PANTHER" id="PTHR37419:SF1">
    <property type="entry name" value="SERINE_THREONINE-PROTEIN KINASE TOXIN HIPA"/>
    <property type="match status" value="1"/>
</dbReference>